<evidence type="ECO:0000313" key="1">
    <source>
        <dbReference type="EMBL" id="UPU46321.1"/>
    </source>
</evidence>
<protein>
    <submittedName>
        <fullName evidence="1">Uncharacterized protein</fullName>
    </submittedName>
</protein>
<dbReference type="RefSeq" id="WP_064075292.1">
    <property type="nucleotide sequence ID" value="NZ_CP096565.1"/>
</dbReference>
<geneLocation type="plasmid" evidence="1 2">
    <name>pdjl-6-2</name>
</geneLocation>
<sequence length="158" mass="17532">MAAPDTYGRFLTEEVGLTLMIGTFNHAVMHPHGDTAVRVPAITLSVPPGSGFDFAHPEYGFGGWIDPPAERVLRLWADDLLTISHGDVWRFVVAGEEPFDREWVETMFPPAPSGDDFIPERALVVVQFGDARQGEFALTELDTSPMTLTYLEDLRTEP</sequence>
<dbReference type="EMBL" id="CP096565">
    <property type="protein sequence ID" value="UPU46321.1"/>
    <property type="molecule type" value="Genomic_DNA"/>
</dbReference>
<dbReference type="AlphaFoldDB" id="A0AB38RN46"/>
<reference evidence="2" key="1">
    <citation type="journal article" date="2022" name="Environ. Microbiol.">
        <title>Functional analysis, diversity, and distribution of carbendazim hydrolases MheI and CbmA, responsible for the initial step in carbendazim degradation.</title>
        <authorList>
            <person name="Zhang M."/>
            <person name="Bai X."/>
            <person name="Li Q."/>
            <person name="Zhang L."/>
            <person name="Zhu Q."/>
            <person name="Gao S."/>
            <person name="Ke Z."/>
            <person name="Jiang M."/>
            <person name="Hu J."/>
            <person name="Qiu J."/>
            <person name="Hong Q."/>
        </authorList>
    </citation>
    <scope>NUCLEOTIDE SEQUENCE [LARGE SCALE GENOMIC DNA]</scope>
    <source>
        <strain evidence="2">djl-6</strain>
    </source>
</reference>
<gene>
    <name evidence="1" type="ORF">M0639_30190</name>
</gene>
<keyword evidence="1" id="KW-0614">Plasmid</keyword>
<proteinExistence type="predicted"/>
<evidence type="ECO:0000313" key="2">
    <source>
        <dbReference type="Proteomes" id="UP000831484"/>
    </source>
</evidence>
<keyword evidence="2" id="KW-1185">Reference proteome</keyword>
<organism evidence="1 2">
    <name type="scientific">Rhodococcus qingshengii JCM 15477</name>
    <dbReference type="NCBI Taxonomy" id="1303681"/>
    <lineage>
        <taxon>Bacteria</taxon>
        <taxon>Bacillati</taxon>
        <taxon>Actinomycetota</taxon>
        <taxon>Actinomycetes</taxon>
        <taxon>Mycobacteriales</taxon>
        <taxon>Nocardiaceae</taxon>
        <taxon>Rhodococcus</taxon>
        <taxon>Rhodococcus erythropolis group</taxon>
    </lineage>
</organism>
<name>A0AB38RN46_RHOSG</name>
<dbReference type="Proteomes" id="UP000831484">
    <property type="component" value="Plasmid pdjl-6-2"/>
</dbReference>
<accession>A0AB38RN46</accession>